<reference evidence="2 3" key="1">
    <citation type="journal article" date="2018" name="J. Microbiol.">
        <title>Bacillus spongiae sp. nov., isolated from sponge of Jeju Island.</title>
        <authorList>
            <person name="Lee G.E."/>
            <person name="Im W.T."/>
            <person name="Park J.S."/>
        </authorList>
    </citation>
    <scope>NUCLEOTIDE SEQUENCE [LARGE SCALE GENOMIC DNA]</scope>
    <source>
        <strain evidence="2 3">135PIL107-10</strain>
    </source>
</reference>
<evidence type="ECO:0000313" key="2">
    <source>
        <dbReference type="EMBL" id="MEI5906891.1"/>
    </source>
</evidence>
<comment type="caution">
    <text evidence="2">The sequence shown here is derived from an EMBL/GenBank/DDBJ whole genome shotgun (WGS) entry which is preliminary data.</text>
</comment>
<accession>A0ABU8HC37</accession>
<keyword evidence="1" id="KW-0812">Transmembrane</keyword>
<keyword evidence="1" id="KW-1133">Transmembrane helix</keyword>
<gene>
    <name evidence="2" type="ORF">WAK64_07440</name>
</gene>
<evidence type="ECO:0000256" key="1">
    <source>
        <dbReference type="SAM" id="Phobius"/>
    </source>
</evidence>
<evidence type="ECO:0000313" key="3">
    <source>
        <dbReference type="Proteomes" id="UP001312865"/>
    </source>
</evidence>
<keyword evidence="3" id="KW-1185">Reference proteome</keyword>
<keyword evidence="1" id="KW-0472">Membrane</keyword>
<feature type="transmembrane region" description="Helical" evidence="1">
    <location>
        <begin position="12"/>
        <end position="42"/>
    </location>
</feature>
<evidence type="ECO:0008006" key="4">
    <source>
        <dbReference type="Google" id="ProtNLM"/>
    </source>
</evidence>
<sequence>MGDAVTKVKDCCACTGAGIALGFFSLGLSLVIAVSLVLLGFNGETAEIAAIITLIISAIFAIIALVLVVLLVFACLAGANKKKKSW</sequence>
<name>A0ABU8HC37_9BACI</name>
<feature type="transmembrane region" description="Helical" evidence="1">
    <location>
        <begin position="48"/>
        <end position="76"/>
    </location>
</feature>
<proteinExistence type="predicted"/>
<dbReference type="RefSeq" id="WP_336586333.1">
    <property type="nucleotide sequence ID" value="NZ_JBBAXC010000005.1"/>
</dbReference>
<protein>
    <recommendedName>
        <fullName evidence="4">DUF4064 domain-containing protein</fullName>
    </recommendedName>
</protein>
<dbReference type="EMBL" id="JBBAXC010000005">
    <property type="protein sequence ID" value="MEI5906891.1"/>
    <property type="molecule type" value="Genomic_DNA"/>
</dbReference>
<dbReference type="Proteomes" id="UP001312865">
    <property type="component" value="Unassembled WGS sequence"/>
</dbReference>
<organism evidence="2 3">
    <name type="scientific">Bacillus spongiae</name>
    <dbReference type="NCBI Taxonomy" id="2683610"/>
    <lineage>
        <taxon>Bacteria</taxon>
        <taxon>Bacillati</taxon>
        <taxon>Bacillota</taxon>
        <taxon>Bacilli</taxon>
        <taxon>Bacillales</taxon>
        <taxon>Bacillaceae</taxon>
        <taxon>Bacillus</taxon>
    </lineage>
</organism>